<comment type="caution">
    <text evidence="4">The sequence shown here is derived from an EMBL/GenBank/DDBJ whole genome shotgun (WGS) entry which is preliminary data.</text>
</comment>
<dbReference type="Proteomes" id="UP000316706">
    <property type="component" value="Unassembled WGS sequence"/>
</dbReference>
<dbReference type="Gene3D" id="2.60.40.1240">
    <property type="match status" value="1"/>
</dbReference>
<organism evidence="4 5">
    <name type="scientific">Actinomadura hallensis</name>
    <dbReference type="NCBI Taxonomy" id="337895"/>
    <lineage>
        <taxon>Bacteria</taxon>
        <taxon>Bacillati</taxon>
        <taxon>Actinomycetota</taxon>
        <taxon>Actinomycetes</taxon>
        <taxon>Streptosporangiales</taxon>
        <taxon>Thermomonosporaceae</taxon>
        <taxon>Actinomadura</taxon>
    </lineage>
</organism>
<feature type="compositionally biased region" description="Basic and acidic residues" evidence="2">
    <location>
        <begin position="37"/>
        <end position="50"/>
    </location>
</feature>
<keyword evidence="5" id="KW-1185">Reference proteome</keyword>
<feature type="region of interest" description="Disordered" evidence="2">
    <location>
        <begin position="30"/>
        <end position="50"/>
    </location>
</feature>
<evidence type="ECO:0000313" key="4">
    <source>
        <dbReference type="EMBL" id="TQM66483.1"/>
    </source>
</evidence>
<evidence type="ECO:0000313" key="5">
    <source>
        <dbReference type="Proteomes" id="UP000316706"/>
    </source>
</evidence>
<dbReference type="RefSeq" id="WP_141965576.1">
    <property type="nucleotide sequence ID" value="NZ_VFPO01000001.1"/>
</dbReference>
<dbReference type="PROSITE" id="PS51257">
    <property type="entry name" value="PROKAR_LIPOPROTEIN"/>
    <property type="match status" value="1"/>
</dbReference>
<evidence type="ECO:0000256" key="2">
    <source>
        <dbReference type="SAM" id="MobiDB-lite"/>
    </source>
</evidence>
<sequence length="159" mass="16561">MRKMTIVGLAAVAVLTAGCELEEDPVAVQPAESGKAAGKEGGEAKGKDVPIKLTAKRAKADRSVLSSGGALSCVKVTVKNQTKKQLDVNPLYFSITDTDDTKHDSSSALGEYEGQIDTTELAPGEKATGLVCAKGKFRPKIVAMTNPLFSEAARAEVAP</sequence>
<name>A0A543I7A5_9ACTN</name>
<dbReference type="InterPro" id="IPR029051">
    <property type="entry name" value="DUF4352"/>
</dbReference>
<evidence type="ECO:0000259" key="3">
    <source>
        <dbReference type="Pfam" id="PF11611"/>
    </source>
</evidence>
<evidence type="ECO:0000256" key="1">
    <source>
        <dbReference type="ARBA" id="ARBA00022729"/>
    </source>
</evidence>
<dbReference type="OrthoDB" id="3482269at2"/>
<accession>A0A543I7A5</accession>
<dbReference type="InterPro" id="IPR029050">
    <property type="entry name" value="Immunoprotect_excell_Ig-like"/>
</dbReference>
<dbReference type="Pfam" id="PF11611">
    <property type="entry name" value="DUF4352"/>
    <property type="match status" value="1"/>
</dbReference>
<dbReference type="EMBL" id="VFPO01000001">
    <property type="protein sequence ID" value="TQM66483.1"/>
    <property type="molecule type" value="Genomic_DNA"/>
</dbReference>
<dbReference type="AlphaFoldDB" id="A0A543I7A5"/>
<keyword evidence="1" id="KW-0732">Signal</keyword>
<feature type="domain" description="DUF4352" evidence="3">
    <location>
        <begin position="66"/>
        <end position="130"/>
    </location>
</feature>
<gene>
    <name evidence="4" type="ORF">FHX41_0056</name>
</gene>
<reference evidence="4 5" key="1">
    <citation type="submission" date="2019-06" db="EMBL/GenBank/DDBJ databases">
        <title>Sequencing the genomes of 1000 actinobacteria strains.</title>
        <authorList>
            <person name="Klenk H.-P."/>
        </authorList>
    </citation>
    <scope>NUCLEOTIDE SEQUENCE [LARGE SCALE GENOMIC DNA]</scope>
    <source>
        <strain evidence="4 5">DSM 45043</strain>
    </source>
</reference>
<protein>
    <submittedName>
        <fullName evidence="4">Uncharacterized protein DUF4352</fullName>
    </submittedName>
</protein>
<proteinExistence type="predicted"/>